<gene>
    <name evidence="1" type="ORF">A3B07_02810</name>
</gene>
<evidence type="ECO:0000313" key="1">
    <source>
        <dbReference type="EMBL" id="OHA82526.1"/>
    </source>
</evidence>
<evidence type="ECO:0000313" key="2">
    <source>
        <dbReference type="Proteomes" id="UP000178817"/>
    </source>
</evidence>
<protein>
    <submittedName>
        <fullName evidence="1">Uncharacterized protein</fullName>
    </submittedName>
</protein>
<dbReference type="EMBL" id="MHUV01000006">
    <property type="protein sequence ID" value="OHA82526.1"/>
    <property type="molecule type" value="Genomic_DNA"/>
</dbReference>
<proteinExistence type="predicted"/>
<organism evidence="1 2">
    <name type="scientific">Candidatus Yonathbacteria bacterium RIFCSPLOWO2_01_FULL_43_27</name>
    <dbReference type="NCBI Taxonomy" id="1802726"/>
    <lineage>
        <taxon>Bacteria</taxon>
        <taxon>Candidatus Yonathiibacteriota</taxon>
    </lineage>
</organism>
<sequence>MGTIKAVFTPGLAPGKCVHFTHTLTASERRGIIPLYYSITWTVHLLDFLFAITRNKISKGLAKLQVFASHLGSRMKKVTFLFHSLYVANNNIT</sequence>
<name>A0A1G2SBX6_9BACT</name>
<dbReference type="AlphaFoldDB" id="A0A1G2SBX6"/>
<comment type="caution">
    <text evidence="1">The sequence shown here is derived from an EMBL/GenBank/DDBJ whole genome shotgun (WGS) entry which is preliminary data.</text>
</comment>
<dbReference type="STRING" id="1802726.A3B07_02810"/>
<accession>A0A1G2SBX6</accession>
<reference evidence="1 2" key="1">
    <citation type="journal article" date="2016" name="Nat. Commun.">
        <title>Thousands of microbial genomes shed light on interconnected biogeochemical processes in an aquifer system.</title>
        <authorList>
            <person name="Anantharaman K."/>
            <person name="Brown C.T."/>
            <person name="Hug L.A."/>
            <person name="Sharon I."/>
            <person name="Castelle C.J."/>
            <person name="Probst A.J."/>
            <person name="Thomas B.C."/>
            <person name="Singh A."/>
            <person name="Wilkins M.J."/>
            <person name="Karaoz U."/>
            <person name="Brodie E.L."/>
            <person name="Williams K.H."/>
            <person name="Hubbard S.S."/>
            <person name="Banfield J.F."/>
        </authorList>
    </citation>
    <scope>NUCLEOTIDE SEQUENCE [LARGE SCALE GENOMIC DNA]</scope>
</reference>
<dbReference type="Proteomes" id="UP000178817">
    <property type="component" value="Unassembled WGS sequence"/>
</dbReference>